<reference evidence="11 12" key="1">
    <citation type="submission" date="2022-05" db="EMBL/GenBank/DDBJ databases">
        <authorList>
            <consortium name="Genoscope - CEA"/>
            <person name="William W."/>
        </authorList>
    </citation>
    <scope>NUCLEOTIDE SEQUENCE [LARGE SCALE GENOMIC DNA]</scope>
</reference>
<dbReference type="PRINTS" id="PR00169">
    <property type="entry name" value="KCHANNEL"/>
</dbReference>
<organism evidence="11 12">
    <name type="scientific">Porites lobata</name>
    <dbReference type="NCBI Taxonomy" id="104759"/>
    <lineage>
        <taxon>Eukaryota</taxon>
        <taxon>Metazoa</taxon>
        <taxon>Cnidaria</taxon>
        <taxon>Anthozoa</taxon>
        <taxon>Hexacorallia</taxon>
        <taxon>Scleractinia</taxon>
        <taxon>Fungiina</taxon>
        <taxon>Poritidae</taxon>
        <taxon>Porites</taxon>
    </lineage>
</organism>
<sequence length="513" mass="56419">MGCTGGSIQMPIVTILLIILWSSADSRSNFYTDAACTISDRDFTVVFLSEPPYVLDNSLKIGNGFIYDYVKAALDRCFTQYRCNTKNIIWKKVATQYDLSAYVLNGTADIAIPIAPSLSASLDEEWEKSGNDRVTLVGVLKSPGLAMVIDYSACKDQIASKTTATILSAWPICAAMLLLAGISGISIWALEMHSGEREFPSSFGKGSSEGFWWAFVTMTTVGYGDKVPRTLWGRLFSILWMLIGVCLVSVFTAAITSAITVSSVGSDCQKIQGKQIAALNGSDAEKESRHPGANVTVYESEMAMFQSLQAGRVDGAMLDRFKAYYYLDQLNDDRLRVALQIDSPQEYSVALVNRSIPKLTAKNGCLEKYLVGSHSHLRNRLLKRYVRPVKALGSAAETVGVLSITSPANKKLLIASLVIFVIFLISGVSWEYVYRRDHFNLFKTASSDKHTSGIPLTQQLTEVQEALTNLQAQVQKIQESLQATRGMTGMITNGQKDFDISMESELSTFQQET</sequence>
<feature type="transmembrane region" description="Helical" evidence="9">
    <location>
        <begin position="6"/>
        <end position="24"/>
    </location>
</feature>
<evidence type="ECO:0000256" key="6">
    <source>
        <dbReference type="ARBA" id="ARBA00023136"/>
    </source>
</evidence>
<keyword evidence="7" id="KW-0407">Ion channel</keyword>
<accession>A0ABN8NIE2</accession>
<proteinExistence type="predicted"/>
<comment type="caution">
    <text evidence="11">The sequence shown here is derived from an EMBL/GenBank/DDBJ whole genome shotgun (WGS) entry which is preliminary data.</text>
</comment>
<evidence type="ECO:0000256" key="8">
    <source>
        <dbReference type="SAM" id="Coils"/>
    </source>
</evidence>
<keyword evidence="8" id="KW-0175">Coiled coil</keyword>
<dbReference type="Proteomes" id="UP001159405">
    <property type="component" value="Unassembled WGS sequence"/>
</dbReference>
<gene>
    <name evidence="11" type="ORF">PLOB_00017854</name>
</gene>
<comment type="subcellular location">
    <subcellularLocation>
        <location evidence="1">Membrane</location>
        <topology evidence="1">Multi-pass membrane protein</topology>
    </subcellularLocation>
</comment>
<dbReference type="Gene3D" id="1.10.287.70">
    <property type="match status" value="1"/>
</dbReference>
<evidence type="ECO:0000256" key="7">
    <source>
        <dbReference type="ARBA" id="ARBA00023303"/>
    </source>
</evidence>
<dbReference type="PANTHER" id="PTHR11537:SF252">
    <property type="entry name" value="POTASSIUM VOLTAGE-GATED CHANNEL PROTEIN SHAW"/>
    <property type="match status" value="1"/>
</dbReference>
<feature type="transmembrane region" description="Helical" evidence="9">
    <location>
        <begin position="412"/>
        <end position="433"/>
    </location>
</feature>
<feature type="transmembrane region" description="Helical" evidence="9">
    <location>
        <begin position="239"/>
        <end position="261"/>
    </location>
</feature>
<keyword evidence="2" id="KW-0813">Transport</keyword>
<dbReference type="InterPro" id="IPR028325">
    <property type="entry name" value="VG_K_chnl"/>
</dbReference>
<dbReference type="SUPFAM" id="SSF53850">
    <property type="entry name" value="Periplasmic binding protein-like II"/>
    <property type="match status" value="1"/>
</dbReference>
<dbReference type="Pfam" id="PF07885">
    <property type="entry name" value="Ion_trans_2"/>
    <property type="match status" value="1"/>
</dbReference>
<keyword evidence="12" id="KW-1185">Reference proteome</keyword>
<dbReference type="PANTHER" id="PTHR11537">
    <property type="entry name" value="VOLTAGE-GATED POTASSIUM CHANNEL"/>
    <property type="match status" value="1"/>
</dbReference>
<dbReference type="EMBL" id="CALNXK010000021">
    <property type="protein sequence ID" value="CAH3108797.1"/>
    <property type="molecule type" value="Genomic_DNA"/>
</dbReference>
<evidence type="ECO:0000256" key="3">
    <source>
        <dbReference type="ARBA" id="ARBA00022692"/>
    </source>
</evidence>
<evidence type="ECO:0000259" key="10">
    <source>
        <dbReference type="Pfam" id="PF07885"/>
    </source>
</evidence>
<evidence type="ECO:0000256" key="4">
    <source>
        <dbReference type="ARBA" id="ARBA00022989"/>
    </source>
</evidence>
<name>A0ABN8NIE2_9CNID</name>
<feature type="transmembrane region" description="Helical" evidence="9">
    <location>
        <begin position="167"/>
        <end position="190"/>
    </location>
</feature>
<dbReference type="Gene3D" id="3.40.190.10">
    <property type="entry name" value="Periplasmic binding protein-like II"/>
    <property type="match status" value="1"/>
</dbReference>
<feature type="domain" description="Potassium channel" evidence="10">
    <location>
        <begin position="205"/>
        <end position="260"/>
    </location>
</feature>
<evidence type="ECO:0000313" key="12">
    <source>
        <dbReference type="Proteomes" id="UP001159405"/>
    </source>
</evidence>
<feature type="coiled-coil region" evidence="8">
    <location>
        <begin position="460"/>
        <end position="487"/>
    </location>
</feature>
<evidence type="ECO:0000256" key="5">
    <source>
        <dbReference type="ARBA" id="ARBA00023065"/>
    </source>
</evidence>
<dbReference type="InterPro" id="IPR013099">
    <property type="entry name" value="K_chnl_dom"/>
</dbReference>
<keyword evidence="6 9" id="KW-0472">Membrane</keyword>
<keyword evidence="5" id="KW-0406">Ion transport</keyword>
<keyword evidence="4 9" id="KW-1133">Transmembrane helix</keyword>
<keyword evidence="3 9" id="KW-0812">Transmembrane</keyword>
<evidence type="ECO:0000256" key="1">
    <source>
        <dbReference type="ARBA" id="ARBA00004141"/>
    </source>
</evidence>
<evidence type="ECO:0000256" key="9">
    <source>
        <dbReference type="SAM" id="Phobius"/>
    </source>
</evidence>
<protein>
    <recommendedName>
        <fullName evidence="10">Potassium channel domain-containing protein</fullName>
    </recommendedName>
</protein>
<dbReference type="SUPFAM" id="SSF81324">
    <property type="entry name" value="Voltage-gated potassium channels"/>
    <property type="match status" value="1"/>
</dbReference>
<evidence type="ECO:0000256" key="2">
    <source>
        <dbReference type="ARBA" id="ARBA00022448"/>
    </source>
</evidence>
<evidence type="ECO:0000313" key="11">
    <source>
        <dbReference type="EMBL" id="CAH3108797.1"/>
    </source>
</evidence>